<keyword evidence="3" id="KW-0809">Transit peptide</keyword>
<dbReference type="PROSITE" id="PS51375">
    <property type="entry name" value="PPR"/>
    <property type="match status" value="1"/>
</dbReference>
<dbReference type="Pfam" id="PF13041">
    <property type="entry name" value="PPR_2"/>
    <property type="match status" value="1"/>
</dbReference>
<dbReference type="InterPro" id="IPR050667">
    <property type="entry name" value="PPR-containing_protein"/>
</dbReference>
<organism evidence="5">
    <name type="scientific">Zea mays</name>
    <name type="common">Maize</name>
    <dbReference type="NCBI Taxonomy" id="4577"/>
    <lineage>
        <taxon>Eukaryota</taxon>
        <taxon>Viridiplantae</taxon>
        <taxon>Streptophyta</taxon>
        <taxon>Embryophyta</taxon>
        <taxon>Tracheophyta</taxon>
        <taxon>Spermatophyta</taxon>
        <taxon>Magnoliopsida</taxon>
        <taxon>Liliopsida</taxon>
        <taxon>Poales</taxon>
        <taxon>Poaceae</taxon>
        <taxon>PACMAD clade</taxon>
        <taxon>Panicoideae</taxon>
        <taxon>Andropogonodae</taxon>
        <taxon>Andropogoneae</taxon>
        <taxon>Tripsacinae</taxon>
        <taxon>Zea</taxon>
    </lineage>
</organism>
<dbReference type="Gene3D" id="1.25.40.10">
    <property type="entry name" value="Tetratricopeptide repeat domain"/>
    <property type="match status" value="1"/>
</dbReference>
<accession>A0A1D6GEM1</accession>
<dbReference type="InterPro" id="IPR002885">
    <property type="entry name" value="PPR_rpt"/>
</dbReference>
<name>A0A1D6GEM1_MAIZE</name>
<dbReference type="AlphaFoldDB" id="A0A1D6GEM1"/>
<protein>
    <submittedName>
        <fullName evidence="5">Pentatricopeptide repeat-containing protein mitochondrial</fullName>
    </submittedName>
</protein>
<keyword evidence="2" id="KW-0677">Repeat</keyword>
<evidence type="ECO:0000313" key="5">
    <source>
        <dbReference type="EMBL" id="AQK62023.1"/>
    </source>
</evidence>
<reference evidence="5" key="1">
    <citation type="submission" date="2015-12" db="EMBL/GenBank/DDBJ databases">
        <title>Update maize B73 reference genome by single molecule sequencing technologies.</title>
        <authorList>
            <consortium name="Maize Genome Sequencing Project"/>
            <person name="Ware D."/>
        </authorList>
    </citation>
    <scope>NUCLEOTIDE SEQUENCE</scope>
    <source>
        <tissue evidence="5">Seedling</tissue>
    </source>
</reference>
<evidence type="ECO:0000256" key="4">
    <source>
        <dbReference type="PROSITE-ProRule" id="PRU00708"/>
    </source>
</evidence>
<dbReference type="ExpressionAtlas" id="A0A1D6GEM1">
    <property type="expression patterns" value="baseline and differential"/>
</dbReference>
<dbReference type="PANTHER" id="PTHR47939">
    <property type="entry name" value="MEMBRANE-ASSOCIATED SALT-INDUCIBLE PROTEIN-LIKE"/>
    <property type="match status" value="1"/>
</dbReference>
<proteinExistence type="inferred from homology"/>
<dbReference type="EMBL" id="CM000781">
    <property type="protein sequence ID" value="AQK62023.1"/>
    <property type="molecule type" value="Genomic_DNA"/>
</dbReference>
<comment type="similarity">
    <text evidence="1">Belongs to the PPR family. P subfamily.</text>
</comment>
<dbReference type="PANTHER" id="PTHR47939:SF13">
    <property type="entry name" value="OS03G0201400 PROTEIN"/>
    <property type="match status" value="1"/>
</dbReference>
<evidence type="ECO:0000256" key="3">
    <source>
        <dbReference type="ARBA" id="ARBA00022946"/>
    </source>
</evidence>
<evidence type="ECO:0000256" key="2">
    <source>
        <dbReference type="ARBA" id="ARBA00022737"/>
    </source>
</evidence>
<feature type="repeat" description="PPR" evidence="4">
    <location>
        <begin position="9"/>
        <end position="43"/>
    </location>
</feature>
<dbReference type="InterPro" id="IPR011990">
    <property type="entry name" value="TPR-like_helical_dom_sf"/>
</dbReference>
<sequence>MIEAHCEPSVHTYNMMMMMFFEMGEAHRALDICLEMDKRRCQRAIDTYEIMIYGLFDCGETEYATALLDEVINRDMKLSYKKFDAIMLRLSDVGNLGAIHRLSEHMRKFYNVAMARRFAITQKKKSIGLRRK</sequence>
<dbReference type="NCBIfam" id="TIGR00756">
    <property type="entry name" value="PPR"/>
    <property type="match status" value="1"/>
</dbReference>
<gene>
    <name evidence="5" type="ORF">ZEAMMB73_Zm00001d012979</name>
</gene>
<evidence type="ECO:0000256" key="1">
    <source>
        <dbReference type="ARBA" id="ARBA00007626"/>
    </source>
</evidence>